<dbReference type="InterPro" id="IPR032466">
    <property type="entry name" value="Metal_Hydrolase"/>
</dbReference>
<organism evidence="3 4">
    <name type="scientific">Arthrobacter yangruifuii</name>
    <dbReference type="NCBI Taxonomy" id="2606616"/>
    <lineage>
        <taxon>Bacteria</taxon>
        <taxon>Bacillati</taxon>
        <taxon>Actinomycetota</taxon>
        <taxon>Actinomycetes</taxon>
        <taxon>Micrococcales</taxon>
        <taxon>Micrococcaceae</taxon>
        <taxon>Arthrobacter</taxon>
    </lineage>
</organism>
<dbReference type="InterPro" id="IPR006680">
    <property type="entry name" value="Amidohydro-rel"/>
</dbReference>
<name>A0A5N6MFC7_9MICC</name>
<dbReference type="EMBL" id="VTFX01000006">
    <property type="protein sequence ID" value="KAD3455944.1"/>
    <property type="molecule type" value="Genomic_DNA"/>
</dbReference>
<dbReference type="InterPro" id="IPR032465">
    <property type="entry name" value="ACMSD"/>
</dbReference>
<dbReference type="PANTHER" id="PTHR21240:SF30">
    <property type="entry name" value="AMIDOHYDROLASE-RELATED DOMAIN-CONTAINING PROTEIN-RELATED"/>
    <property type="match status" value="1"/>
</dbReference>
<evidence type="ECO:0000259" key="2">
    <source>
        <dbReference type="Pfam" id="PF04909"/>
    </source>
</evidence>
<gene>
    <name evidence="3" type="ORF">GD627_14615</name>
</gene>
<dbReference type="Proteomes" id="UP000326852">
    <property type="component" value="Unassembled WGS sequence"/>
</dbReference>
<evidence type="ECO:0000313" key="4">
    <source>
        <dbReference type="Proteomes" id="UP000326852"/>
    </source>
</evidence>
<dbReference type="GO" id="GO:0019748">
    <property type="term" value="P:secondary metabolic process"/>
    <property type="evidence" value="ECO:0007669"/>
    <property type="project" value="TreeGrafter"/>
</dbReference>
<dbReference type="GO" id="GO:0005829">
    <property type="term" value="C:cytosol"/>
    <property type="evidence" value="ECO:0007669"/>
    <property type="project" value="TreeGrafter"/>
</dbReference>
<evidence type="ECO:0000313" key="3">
    <source>
        <dbReference type="EMBL" id="KAD3455944.1"/>
    </source>
</evidence>
<dbReference type="GO" id="GO:0016831">
    <property type="term" value="F:carboxy-lyase activity"/>
    <property type="evidence" value="ECO:0007669"/>
    <property type="project" value="InterPro"/>
</dbReference>
<dbReference type="AlphaFoldDB" id="A0A5N6MFC7"/>
<keyword evidence="4" id="KW-1185">Reference proteome</keyword>
<dbReference type="SUPFAM" id="SSF51556">
    <property type="entry name" value="Metallo-dependent hydrolases"/>
    <property type="match status" value="1"/>
</dbReference>
<keyword evidence="3" id="KW-0378">Hydrolase</keyword>
<evidence type="ECO:0000256" key="1">
    <source>
        <dbReference type="ARBA" id="ARBA00023239"/>
    </source>
</evidence>
<keyword evidence="1" id="KW-0456">Lyase</keyword>
<dbReference type="Pfam" id="PF04909">
    <property type="entry name" value="Amidohydro_2"/>
    <property type="match status" value="1"/>
</dbReference>
<protein>
    <submittedName>
        <fullName evidence="3">Amidohydrolase family protein</fullName>
    </submittedName>
</protein>
<reference evidence="3 4" key="1">
    <citation type="submission" date="2019-08" db="EMBL/GenBank/DDBJ databases">
        <title>Arthrobacter sp. nov., isolated from plateau pika and Tibetan wild ass.</title>
        <authorList>
            <person name="Ge Y."/>
        </authorList>
    </citation>
    <scope>NUCLEOTIDE SEQUENCE [LARGE SCALE GENOMIC DNA]</scope>
    <source>
        <strain evidence="3 4">785</strain>
    </source>
</reference>
<dbReference type="Gene3D" id="3.20.20.140">
    <property type="entry name" value="Metal-dependent hydrolases"/>
    <property type="match status" value="1"/>
</dbReference>
<dbReference type="RefSeq" id="WP_152273142.1">
    <property type="nucleotide sequence ID" value="NZ_VTFX01000006.1"/>
</dbReference>
<feature type="domain" description="Amidohydrolase-related" evidence="2">
    <location>
        <begin position="71"/>
        <end position="357"/>
    </location>
</feature>
<comment type="caution">
    <text evidence="3">The sequence shown here is derived from an EMBL/GenBank/DDBJ whole genome shotgun (WGS) entry which is preliminary data.</text>
</comment>
<accession>A0A5N6MFC7</accession>
<dbReference type="GO" id="GO:0016787">
    <property type="term" value="F:hydrolase activity"/>
    <property type="evidence" value="ECO:0007669"/>
    <property type="project" value="UniProtKB-KW"/>
</dbReference>
<dbReference type="PANTHER" id="PTHR21240">
    <property type="entry name" value="2-AMINO-3-CARBOXYLMUCONATE-6-SEMIALDEHYDE DECARBOXYLASE"/>
    <property type="match status" value="1"/>
</dbReference>
<proteinExistence type="predicted"/>
<sequence>MTDVQNTFEAPKTLAFSSDYKRIAVEEAWAPQQLLDLYRTELAAGNITDPGFKSLWGYYLGDSQRASLLAERIVEAGPNRIAAMDAAGVDVQILSLTCPGVQILKADIAKPMAEDANDILKQTVEANPDRFYGLTAIAPQDPEHAAQEIRRGHDKLGFKGVIINSHTQGEYLDDKKFWPIFEAAESLDTPIYLHPNTPSAQMIQPYVEAGLDGAIFGFSAETGLHLLRIITSGVFDRFPNLKIVVGHLGEALPYWMWRIDFMHDTAVRTKRYDAIKPLKMRPSDYLKRNIWYTSSGMPWAPALDFVRNVVGKERVMFAWDYPYQWSPKEVADTDAIAWPLVDKKEFFQGTAAQVFRL</sequence>